<dbReference type="SUPFAM" id="SSF56300">
    <property type="entry name" value="Metallo-dependent phosphatases"/>
    <property type="match status" value="1"/>
</dbReference>
<dbReference type="AlphaFoldDB" id="A0A135WLP5"/>
<dbReference type="Pfam" id="PF00149">
    <property type="entry name" value="Metallophos"/>
    <property type="match status" value="1"/>
</dbReference>
<feature type="domain" description="Calcineurin-like phosphoesterase" evidence="2">
    <location>
        <begin position="131"/>
        <end position="366"/>
    </location>
</feature>
<dbReference type="InterPro" id="IPR004843">
    <property type="entry name" value="Calcineurin-like_PHP"/>
</dbReference>
<reference evidence="4" key="1">
    <citation type="submission" date="2015-12" db="EMBL/GenBank/DDBJ databases">
        <title>Genome sequence of a biocontrol rhizobacterium Chryseobacterium kwangjuense strain KJ1R5 isolated from pepper (Capsicum annuum L.).</title>
        <authorList>
            <person name="Jeong J.-J."/>
            <person name="Park H."/>
            <person name="Mannaa M."/>
            <person name="Sang M.K."/>
            <person name="Choi I.-G."/>
            <person name="Kim K.D."/>
        </authorList>
    </citation>
    <scope>NUCLEOTIDE SEQUENCE [LARGE SCALE GENOMIC DNA]</scope>
    <source>
        <strain evidence="4">KJ1R5</strain>
    </source>
</reference>
<keyword evidence="1" id="KW-1133">Transmembrane helix</keyword>
<keyword evidence="1" id="KW-0472">Membrane</keyword>
<organism evidence="3 4">
    <name type="scientific">Chryseobacterium kwangjuense</name>
    <dbReference type="NCBI Taxonomy" id="267125"/>
    <lineage>
        <taxon>Bacteria</taxon>
        <taxon>Pseudomonadati</taxon>
        <taxon>Bacteroidota</taxon>
        <taxon>Flavobacteriia</taxon>
        <taxon>Flavobacteriales</taxon>
        <taxon>Weeksellaceae</taxon>
        <taxon>Chryseobacterium group</taxon>
        <taxon>Chryseobacterium</taxon>
    </lineage>
</organism>
<dbReference type="InterPro" id="IPR029052">
    <property type="entry name" value="Metallo-depent_PP-like"/>
</dbReference>
<proteinExistence type="predicted"/>
<evidence type="ECO:0000313" key="3">
    <source>
        <dbReference type="EMBL" id="KXH85838.1"/>
    </source>
</evidence>
<keyword evidence="1" id="KW-0812">Transmembrane</keyword>
<sequence length="419" mass="48486">MKIKKFLKWTVIVIVSYFVLSTLYFGYDDIDSKKGIYNFYWSGINGLWKKDKPFGFRMNQPVETSFDGTDGPYIFNDKMFTVSKDNVFREENIDRTALIPVKTDCKELPVFNISLRNQYPIENDLYDMPQKFIAISDIEGNFTAFYSFLVANQVIDAKGQWIFGNGHLVLNGDFVDRGNQVTQVLWLIYHLEDQALQQGGKVHFILGNHEIMNLYGDVSYNDFKYIEAAKRVSKQNGWETGLKYMYSEESELGKWLRSKNVIEKTGHTIFVHGGLNHLHADGKYSIHEMNTISRKYYGNGGNAGNKREALILSSTDSPYWDRRLNFEWKYKLLFKLNGINIEETSQQQLDRILKYYNADKVVIGHSIVEEIMPAYSGKVIRIDIKHGKKFGSGQTKGLLIENNVYYQTDDKGNKKKLNL</sequence>
<evidence type="ECO:0000259" key="2">
    <source>
        <dbReference type="Pfam" id="PF00149"/>
    </source>
</evidence>
<feature type="transmembrane region" description="Helical" evidence="1">
    <location>
        <begin position="7"/>
        <end position="27"/>
    </location>
</feature>
<dbReference type="PANTHER" id="PTHR46546:SF4">
    <property type="entry name" value="SHEWANELLA-LIKE PROTEIN PHOSPHATASE 1"/>
    <property type="match status" value="1"/>
</dbReference>
<dbReference type="Proteomes" id="UP000070513">
    <property type="component" value="Unassembled WGS sequence"/>
</dbReference>
<accession>A0A135WLP5</accession>
<evidence type="ECO:0000256" key="1">
    <source>
        <dbReference type="SAM" id="Phobius"/>
    </source>
</evidence>
<gene>
    <name evidence="3" type="ORF">AU378_08880</name>
</gene>
<dbReference type="OrthoDB" id="7550081at2"/>
<dbReference type="RefSeq" id="WP_062650075.1">
    <property type="nucleotide sequence ID" value="NZ_LPUR01000001.1"/>
</dbReference>
<dbReference type="EMBL" id="LPUR01000001">
    <property type="protein sequence ID" value="KXH85838.1"/>
    <property type="molecule type" value="Genomic_DNA"/>
</dbReference>
<name>A0A135WLP5_9FLAO</name>
<reference evidence="3 4" key="2">
    <citation type="journal article" date="2016" name="Genome Announc.">
        <title>Draft Genome Sequence of a Biocontrol Rhizobacterium, Chryseobacterium kwangjuense Strain KJ1R5, Isolated from Pepper (Capsicum annuum).</title>
        <authorList>
            <person name="Jeong J.J."/>
            <person name="Park H."/>
            <person name="Park B.H."/>
            <person name="Mannaa M."/>
            <person name="Sang M.K."/>
            <person name="Choi I.G."/>
            <person name="Kim K.D."/>
        </authorList>
    </citation>
    <scope>NUCLEOTIDE SEQUENCE [LARGE SCALE GENOMIC DNA]</scope>
    <source>
        <strain evidence="3 4">KJ1R5</strain>
    </source>
</reference>
<comment type="caution">
    <text evidence="3">The sequence shown here is derived from an EMBL/GenBank/DDBJ whole genome shotgun (WGS) entry which is preliminary data.</text>
</comment>
<dbReference type="GO" id="GO:0016787">
    <property type="term" value="F:hydrolase activity"/>
    <property type="evidence" value="ECO:0007669"/>
    <property type="project" value="InterPro"/>
</dbReference>
<dbReference type="PANTHER" id="PTHR46546">
    <property type="entry name" value="SHEWANELLA-LIKE PROTEIN PHOSPHATASE 1"/>
    <property type="match status" value="1"/>
</dbReference>
<evidence type="ECO:0000313" key="4">
    <source>
        <dbReference type="Proteomes" id="UP000070513"/>
    </source>
</evidence>
<dbReference type="Gene3D" id="3.60.21.10">
    <property type="match status" value="1"/>
</dbReference>
<protein>
    <recommendedName>
        <fullName evidence="2">Calcineurin-like phosphoesterase domain-containing protein</fullName>
    </recommendedName>
</protein>